<name>A0A9Q0BQB8_9MUSC</name>
<feature type="non-terminal residue" evidence="1">
    <location>
        <position position="50"/>
    </location>
</feature>
<dbReference type="AlphaFoldDB" id="A0A9Q0BQB8"/>
<gene>
    <name evidence="1" type="ORF">M5D96_006236</name>
</gene>
<organism evidence="1 2">
    <name type="scientific">Drosophila gunungcola</name>
    <name type="common">fruit fly</name>
    <dbReference type="NCBI Taxonomy" id="103775"/>
    <lineage>
        <taxon>Eukaryota</taxon>
        <taxon>Metazoa</taxon>
        <taxon>Ecdysozoa</taxon>
        <taxon>Arthropoda</taxon>
        <taxon>Hexapoda</taxon>
        <taxon>Insecta</taxon>
        <taxon>Pterygota</taxon>
        <taxon>Neoptera</taxon>
        <taxon>Endopterygota</taxon>
        <taxon>Diptera</taxon>
        <taxon>Brachycera</taxon>
        <taxon>Muscomorpha</taxon>
        <taxon>Ephydroidea</taxon>
        <taxon>Drosophilidae</taxon>
        <taxon>Drosophila</taxon>
        <taxon>Sophophora</taxon>
    </lineage>
</organism>
<dbReference type="EMBL" id="JAMKOV010000004">
    <property type="protein sequence ID" value="KAI8040296.1"/>
    <property type="molecule type" value="Genomic_DNA"/>
</dbReference>
<dbReference type="Proteomes" id="UP001059596">
    <property type="component" value="Unassembled WGS sequence"/>
</dbReference>
<keyword evidence="2" id="KW-1185">Reference proteome</keyword>
<reference evidence="1" key="1">
    <citation type="journal article" date="2023" name="Genome Biol. Evol.">
        <title>Long-read-based Genome Assembly of Drosophila gunungcola Reveals Fewer Chemosensory Genes in Flower-breeding Species.</title>
        <authorList>
            <person name="Negi A."/>
            <person name="Liao B.Y."/>
            <person name="Yeh S.D."/>
        </authorList>
    </citation>
    <scope>NUCLEOTIDE SEQUENCE</scope>
    <source>
        <strain evidence="1">Sukarami</strain>
    </source>
</reference>
<accession>A0A9Q0BQB8</accession>
<evidence type="ECO:0000313" key="1">
    <source>
        <dbReference type="EMBL" id="KAI8040296.1"/>
    </source>
</evidence>
<evidence type="ECO:0000313" key="2">
    <source>
        <dbReference type="Proteomes" id="UP001059596"/>
    </source>
</evidence>
<comment type="caution">
    <text evidence="1">The sequence shown here is derived from an EMBL/GenBank/DDBJ whole genome shotgun (WGS) entry which is preliminary data.</text>
</comment>
<proteinExistence type="predicted"/>
<protein>
    <submittedName>
        <fullName evidence="1">Uncharacterized protein</fullName>
    </submittedName>
</protein>
<sequence length="50" mass="5208">MAKSGPAAATATKSIIHTKFISQVELFSVEHNSQRLVLIILGGGAMIGRG</sequence>